<dbReference type="Proteomes" id="UP001139701">
    <property type="component" value="Unassembled WGS sequence"/>
</dbReference>
<feature type="chain" id="PRO_5040880234" evidence="1">
    <location>
        <begin position="22"/>
        <end position="267"/>
    </location>
</feature>
<dbReference type="AlphaFoldDB" id="A0A9X1WZB7"/>
<evidence type="ECO:0000256" key="1">
    <source>
        <dbReference type="SAM" id="SignalP"/>
    </source>
</evidence>
<dbReference type="Pfam" id="PF16956">
    <property type="entry name" value="Porin_7"/>
    <property type="match status" value="1"/>
</dbReference>
<organism evidence="2 3">
    <name type="scientific">Acinetobacter sedimenti</name>
    <dbReference type="NCBI Taxonomy" id="2919922"/>
    <lineage>
        <taxon>Bacteria</taxon>
        <taxon>Pseudomonadati</taxon>
        <taxon>Pseudomonadota</taxon>
        <taxon>Gammaproteobacteria</taxon>
        <taxon>Moraxellales</taxon>
        <taxon>Moraxellaceae</taxon>
        <taxon>Acinetobacter</taxon>
    </lineage>
</organism>
<gene>
    <name evidence="2" type="ORF">MKI79_07950</name>
</gene>
<protein>
    <submittedName>
        <fullName evidence="2">Porin</fullName>
    </submittedName>
</protein>
<keyword evidence="1" id="KW-0732">Signal</keyword>
<evidence type="ECO:0000313" key="2">
    <source>
        <dbReference type="EMBL" id="MCJ8146832.1"/>
    </source>
</evidence>
<accession>A0A9X1WZB7</accession>
<dbReference type="InterPro" id="IPR031593">
    <property type="entry name" value="Porin_7"/>
</dbReference>
<dbReference type="RefSeq" id="WP_241571805.1">
    <property type="nucleotide sequence ID" value="NZ_JAKUML010000011.1"/>
</dbReference>
<dbReference type="EMBL" id="JAKUML010000011">
    <property type="protein sequence ID" value="MCJ8146832.1"/>
    <property type="molecule type" value="Genomic_DNA"/>
</dbReference>
<reference evidence="2" key="1">
    <citation type="submission" date="2022-02" db="EMBL/GenBank/DDBJ databases">
        <title>Acinetobacter A3.8 sp. nov., isolated from Sediment (Zhairuo Island).</title>
        <authorList>
            <person name="Zheng K."/>
        </authorList>
    </citation>
    <scope>NUCLEOTIDE SEQUENCE</scope>
    <source>
        <strain evidence="2">A3.8</strain>
    </source>
</reference>
<comment type="caution">
    <text evidence="2">The sequence shown here is derived from an EMBL/GenBank/DDBJ whole genome shotgun (WGS) entry which is preliminary data.</text>
</comment>
<evidence type="ECO:0000313" key="3">
    <source>
        <dbReference type="Proteomes" id="UP001139701"/>
    </source>
</evidence>
<sequence>MKKLSLATALITSLFAMGANAYQYELNVGYENTDIDGAGDLDTWSASGKYYLNAVQTKSSPLAEAAFLNRASNIGLGYVNASGDGDEDIDVYGVSGEFFIPNSQFYFSGSLNQVDLGGEDNTGYTVEAGYLPVNGLLLALGVSKESLDPVLVAENGFVTSLGYASAVGEDTTVSTRGKYVTQIGGFYTNFEGVVYFGDETAYKLGGDLYLDPTLSVGASFADSTADESETIFGINAKKFFTPQIGVGVAYTTTDDIDSVGINGTFRF</sequence>
<feature type="signal peptide" evidence="1">
    <location>
        <begin position="1"/>
        <end position="21"/>
    </location>
</feature>
<name>A0A9X1WZB7_9GAMM</name>
<keyword evidence="3" id="KW-1185">Reference proteome</keyword>
<proteinExistence type="predicted"/>